<dbReference type="Gene3D" id="3.40.50.300">
    <property type="entry name" value="P-loop containing nucleotide triphosphate hydrolases"/>
    <property type="match status" value="1"/>
</dbReference>
<comment type="similarity">
    <text evidence="2">Belongs to the ABC transporter superfamily.</text>
</comment>
<protein>
    <submittedName>
        <fullName evidence="9">ABC transporter ATP-binding protein</fullName>
    </submittedName>
</protein>
<dbReference type="AlphaFoldDB" id="A0A9D1WIQ1"/>
<evidence type="ECO:0000256" key="7">
    <source>
        <dbReference type="ARBA" id="ARBA00023136"/>
    </source>
</evidence>
<reference evidence="9" key="2">
    <citation type="submission" date="2021-04" db="EMBL/GenBank/DDBJ databases">
        <authorList>
            <person name="Gilroy R."/>
        </authorList>
    </citation>
    <scope>NUCLEOTIDE SEQUENCE</scope>
    <source>
        <strain evidence="9">ChiSjej1B19-8411</strain>
    </source>
</reference>
<dbReference type="GO" id="GO:0005886">
    <property type="term" value="C:plasma membrane"/>
    <property type="evidence" value="ECO:0007669"/>
    <property type="project" value="UniProtKB-SubCell"/>
</dbReference>
<keyword evidence="7" id="KW-0472">Membrane</keyword>
<keyword evidence="6 9" id="KW-0067">ATP-binding</keyword>
<name>A0A9D1WIQ1_9FIRM</name>
<keyword evidence="5" id="KW-0547">Nucleotide-binding</keyword>
<dbReference type="InterPro" id="IPR050388">
    <property type="entry name" value="ABC_Ni/Peptide_Import"/>
</dbReference>
<dbReference type="InterPro" id="IPR003593">
    <property type="entry name" value="AAA+_ATPase"/>
</dbReference>
<reference evidence="9" key="1">
    <citation type="journal article" date="2021" name="PeerJ">
        <title>Extensive microbial diversity within the chicken gut microbiome revealed by metagenomics and culture.</title>
        <authorList>
            <person name="Gilroy R."/>
            <person name="Ravi A."/>
            <person name="Getino M."/>
            <person name="Pursley I."/>
            <person name="Horton D.L."/>
            <person name="Alikhan N.F."/>
            <person name="Baker D."/>
            <person name="Gharbi K."/>
            <person name="Hall N."/>
            <person name="Watson M."/>
            <person name="Adriaenssens E.M."/>
            <person name="Foster-Nyarko E."/>
            <person name="Jarju S."/>
            <person name="Secka A."/>
            <person name="Antonio M."/>
            <person name="Oren A."/>
            <person name="Chaudhuri R.R."/>
            <person name="La Ragione R."/>
            <person name="Hildebrand F."/>
            <person name="Pallen M.J."/>
        </authorList>
    </citation>
    <scope>NUCLEOTIDE SEQUENCE</scope>
    <source>
        <strain evidence="9">ChiSjej1B19-8411</strain>
    </source>
</reference>
<evidence type="ECO:0000256" key="5">
    <source>
        <dbReference type="ARBA" id="ARBA00022741"/>
    </source>
</evidence>
<dbReference type="CDD" id="cd03257">
    <property type="entry name" value="ABC_NikE_OppD_transporters"/>
    <property type="match status" value="1"/>
</dbReference>
<gene>
    <name evidence="9" type="ORF">IAA45_08065</name>
</gene>
<keyword evidence="3" id="KW-0813">Transport</keyword>
<evidence type="ECO:0000256" key="4">
    <source>
        <dbReference type="ARBA" id="ARBA00022475"/>
    </source>
</evidence>
<dbReference type="PANTHER" id="PTHR43297:SF2">
    <property type="entry name" value="DIPEPTIDE TRANSPORT ATP-BINDING PROTEIN DPPD"/>
    <property type="match status" value="1"/>
</dbReference>
<sequence>MEQPLLDVQHVEIRYNGMPVVQDVSFQVKPGEILGIVGESGSGKSTLIRGIMGLLENTGTVTRGNIYYKGKNVLEARGEELRSLRGPQMGMIFQNTEASLCPVRTIEEQLYESVMEHEKRPGSRALRREVKDRALELFSKMGLTDGERILKSYPFELSGGMNQRVGILLAMILNPALLLADEPTSALDVTVQAQVVEEMMKIRETFGTAIVLVTHNMGVVERMADRVAVMYQGKIVEYGEKEAVLGCPKDSYTRKLLGSVLRIRRQ</sequence>
<keyword evidence="4" id="KW-1003">Cell membrane</keyword>
<dbReference type="SUPFAM" id="SSF52540">
    <property type="entry name" value="P-loop containing nucleoside triphosphate hydrolases"/>
    <property type="match status" value="1"/>
</dbReference>
<evidence type="ECO:0000313" key="10">
    <source>
        <dbReference type="Proteomes" id="UP000886817"/>
    </source>
</evidence>
<proteinExistence type="inferred from homology"/>
<evidence type="ECO:0000313" key="9">
    <source>
        <dbReference type="EMBL" id="HIX59653.1"/>
    </source>
</evidence>
<dbReference type="InterPro" id="IPR003439">
    <property type="entry name" value="ABC_transporter-like_ATP-bd"/>
</dbReference>
<dbReference type="EMBL" id="DXEX01000174">
    <property type="protein sequence ID" value="HIX59653.1"/>
    <property type="molecule type" value="Genomic_DNA"/>
</dbReference>
<dbReference type="PROSITE" id="PS50893">
    <property type="entry name" value="ABC_TRANSPORTER_2"/>
    <property type="match status" value="1"/>
</dbReference>
<dbReference type="SMART" id="SM00382">
    <property type="entry name" value="AAA"/>
    <property type="match status" value="1"/>
</dbReference>
<evidence type="ECO:0000256" key="3">
    <source>
        <dbReference type="ARBA" id="ARBA00022448"/>
    </source>
</evidence>
<accession>A0A9D1WIQ1</accession>
<feature type="domain" description="ABC transporter" evidence="8">
    <location>
        <begin position="6"/>
        <end position="257"/>
    </location>
</feature>
<dbReference type="Proteomes" id="UP000886817">
    <property type="component" value="Unassembled WGS sequence"/>
</dbReference>
<dbReference type="GO" id="GO:0016887">
    <property type="term" value="F:ATP hydrolysis activity"/>
    <property type="evidence" value="ECO:0007669"/>
    <property type="project" value="InterPro"/>
</dbReference>
<evidence type="ECO:0000256" key="6">
    <source>
        <dbReference type="ARBA" id="ARBA00022840"/>
    </source>
</evidence>
<evidence type="ECO:0000256" key="2">
    <source>
        <dbReference type="ARBA" id="ARBA00005417"/>
    </source>
</evidence>
<dbReference type="InterPro" id="IPR027417">
    <property type="entry name" value="P-loop_NTPase"/>
</dbReference>
<evidence type="ECO:0000256" key="1">
    <source>
        <dbReference type="ARBA" id="ARBA00004202"/>
    </source>
</evidence>
<evidence type="ECO:0000259" key="8">
    <source>
        <dbReference type="PROSITE" id="PS50893"/>
    </source>
</evidence>
<comment type="caution">
    <text evidence="9">The sequence shown here is derived from an EMBL/GenBank/DDBJ whole genome shotgun (WGS) entry which is preliminary data.</text>
</comment>
<dbReference type="GO" id="GO:0005524">
    <property type="term" value="F:ATP binding"/>
    <property type="evidence" value="ECO:0007669"/>
    <property type="project" value="UniProtKB-KW"/>
</dbReference>
<organism evidence="9 10">
    <name type="scientific">Candidatus Blautia gallistercoris</name>
    <dbReference type="NCBI Taxonomy" id="2838490"/>
    <lineage>
        <taxon>Bacteria</taxon>
        <taxon>Bacillati</taxon>
        <taxon>Bacillota</taxon>
        <taxon>Clostridia</taxon>
        <taxon>Lachnospirales</taxon>
        <taxon>Lachnospiraceae</taxon>
        <taxon>Blautia</taxon>
    </lineage>
</organism>
<comment type="subcellular location">
    <subcellularLocation>
        <location evidence="1">Cell membrane</location>
        <topology evidence="1">Peripheral membrane protein</topology>
    </subcellularLocation>
</comment>
<dbReference type="PANTHER" id="PTHR43297">
    <property type="entry name" value="OLIGOPEPTIDE TRANSPORT ATP-BINDING PROTEIN APPD"/>
    <property type="match status" value="1"/>
</dbReference>
<dbReference type="Pfam" id="PF00005">
    <property type="entry name" value="ABC_tran"/>
    <property type="match status" value="1"/>
</dbReference>